<dbReference type="GO" id="GO:0030866">
    <property type="term" value="P:cortical actin cytoskeleton organization"/>
    <property type="evidence" value="ECO:0007669"/>
    <property type="project" value="TreeGrafter"/>
</dbReference>
<gene>
    <name evidence="3" type="ORF">EYC80_001070</name>
</gene>
<dbReference type="Proteomes" id="UP000326757">
    <property type="component" value="Unassembled WGS sequence"/>
</dbReference>
<protein>
    <submittedName>
        <fullName evidence="3">Uncharacterized protein</fullName>
    </submittedName>
</protein>
<sequence length="347" mass="38646">MSRLSPPKFSSLANYLSFLLSNHSSSPASYENYLDTLSTQFYTHNPNSPYLFAVVLHSHQYHTINYLEFSIMPLTRGAMGTLSLVLLGASIMFMFFVILGGVTHTSPLNKTYFLRADTSGITGARPTTQWNYFYNCGSGNTDCGKPIPALPFGYAWIGGGDGAPSSLLGSHGKHTTSSSYYYMWRFGWVFYLMGLFFTVFAFLTSILAVFSRLGSFLGALMTMAALFFFTLGASLMTAEFVKARNQFNHAGLSAHLGRYAFGFTWAAWACLFLSVILLCIGGAVGESRRERRRESKVSDVRDVLVTPTANTGGSRFDFYRDQRYKRATQPGRSSFERNETRAKDDFA</sequence>
<dbReference type="GO" id="GO:0006897">
    <property type="term" value="P:endocytosis"/>
    <property type="evidence" value="ECO:0007669"/>
    <property type="project" value="TreeGrafter"/>
</dbReference>
<dbReference type="PANTHER" id="PTHR36414">
    <property type="entry name" value="PROTEIN SUR7"/>
    <property type="match status" value="1"/>
</dbReference>
<name>A0A5N6K861_MONLA</name>
<keyword evidence="4" id="KW-1185">Reference proteome</keyword>
<feature type="compositionally biased region" description="Basic and acidic residues" evidence="1">
    <location>
        <begin position="334"/>
        <end position="347"/>
    </location>
</feature>
<feature type="transmembrane region" description="Helical" evidence="2">
    <location>
        <begin position="258"/>
        <end position="284"/>
    </location>
</feature>
<dbReference type="Pfam" id="PF06687">
    <property type="entry name" value="SUR7"/>
    <property type="match status" value="1"/>
</dbReference>
<feature type="transmembrane region" description="Helical" evidence="2">
    <location>
        <begin position="82"/>
        <end position="102"/>
    </location>
</feature>
<evidence type="ECO:0000256" key="2">
    <source>
        <dbReference type="SAM" id="Phobius"/>
    </source>
</evidence>
<proteinExistence type="predicted"/>
<dbReference type="OrthoDB" id="5419460at2759"/>
<dbReference type="GO" id="GO:0032185">
    <property type="term" value="P:septin cytoskeleton organization"/>
    <property type="evidence" value="ECO:0007669"/>
    <property type="project" value="TreeGrafter"/>
</dbReference>
<keyword evidence="2" id="KW-1133">Transmembrane helix</keyword>
<feature type="transmembrane region" description="Helical" evidence="2">
    <location>
        <begin position="217"/>
        <end position="238"/>
    </location>
</feature>
<evidence type="ECO:0000256" key="1">
    <source>
        <dbReference type="SAM" id="MobiDB-lite"/>
    </source>
</evidence>
<reference evidence="3 4" key="1">
    <citation type="submission" date="2019-06" db="EMBL/GenBank/DDBJ databases">
        <title>Genome Sequence of the Brown Rot Fungal Pathogen Monilinia laxa.</title>
        <authorList>
            <person name="De Miccolis Angelini R.M."/>
            <person name="Landi L."/>
            <person name="Abate D."/>
            <person name="Pollastro S."/>
            <person name="Romanazzi G."/>
            <person name="Faretra F."/>
        </authorList>
    </citation>
    <scope>NUCLEOTIDE SEQUENCE [LARGE SCALE GENOMIC DNA]</scope>
    <source>
        <strain evidence="3 4">Mlax316</strain>
    </source>
</reference>
<dbReference type="GO" id="GO:0031505">
    <property type="term" value="P:fungal-type cell wall organization"/>
    <property type="evidence" value="ECO:0007669"/>
    <property type="project" value="TreeGrafter"/>
</dbReference>
<dbReference type="GO" id="GO:0005938">
    <property type="term" value="C:cell cortex"/>
    <property type="evidence" value="ECO:0007669"/>
    <property type="project" value="TreeGrafter"/>
</dbReference>
<dbReference type="AlphaFoldDB" id="A0A5N6K861"/>
<keyword evidence="2" id="KW-0812">Transmembrane</keyword>
<accession>A0A5N6K861</accession>
<dbReference type="EMBL" id="VIGI01000006">
    <property type="protein sequence ID" value="KAB8298913.1"/>
    <property type="molecule type" value="Genomic_DNA"/>
</dbReference>
<feature type="region of interest" description="Disordered" evidence="1">
    <location>
        <begin position="327"/>
        <end position="347"/>
    </location>
</feature>
<comment type="caution">
    <text evidence="3">The sequence shown here is derived from an EMBL/GenBank/DDBJ whole genome shotgun (WGS) entry which is preliminary data.</text>
</comment>
<dbReference type="GO" id="GO:0005886">
    <property type="term" value="C:plasma membrane"/>
    <property type="evidence" value="ECO:0007669"/>
    <property type="project" value="InterPro"/>
</dbReference>
<feature type="transmembrane region" description="Helical" evidence="2">
    <location>
        <begin position="188"/>
        <end position="210"/>
    </location>
</feature>
<organism evidence="3 4">
    <name type="scientific">Monilinia laxa</name>
    <name type="common">Brown rot fungus</name>
    <name type="synonym">Sclerotinia laxa</name>
    <dbReference type="NCBI Taxonomy" id="61186"/>
    <lineage>
        <taxon>Eukaryota</taxon>
        <taxon>Fungi</taxon>
        <taxon>Dikarya</taxon>
        <taxon>Ascomycota</taxon>
        <taxon>Pezizomycotina</taxon>
        <taxon>Leotiomycetes</taxon>
        <taxon>Helotiales</taxon>
        <taxon>Sclerotiniaceae</taxon>
        <taxon>Monilinia</taxon>
    </lineage>
</organism>
<dbReference type="GO" id="GO:0045121">
    <property type="term" value="C:membrane raft"/>
    <property type="evidence" value="ECO:0007669"/>
    <property type="project" value="TreeGrafter"/>
</dbReference>
<evidence type="ECO:0000313" key="3">
    <source>
        <dbReference type="EMBL" id="KAB8298913.1"/>
    </source>
</evidence>
<dbReference type="PANTHER" id="PTHR36414:SF1">
    <property type="entry name" value="PROTEIN SUR7"/>
    <property type="match status" value="1"/>
</dbReference>
<dbReference type="InterPro" id="IPR009571">
    <property type="entry name" value="SUR7/Rim9-like_fungi"/>
</dbReference>
<evidence type="ECO:0000313" key="4">
    <source>
        <dbReference type="Proteomes" id="UP000326757"/>
    </source>
</evidence>
<keyword evidence="2" id="KW-0472">Membrane</keyword>